<name>A0ABQ3BAL3_9GAMM</name>
<proteinExistence type="predicted"/>
<protein>
    <recommendedName>
        <fullName evidence="1">Cupin type-2 domain-containing protein</fullName>
    </recommendedName>
</protein>
<keyword evidence="3" id="KW-1185">Reference proteome</keyword>
<evidence type="ECO:0000313" key="3">
    <source>
        <dbReference type="Proteomes" id="UP000619761"/>
    </source>
</evidence>
<dbReference type="RefSeq" id="WP_229837983.1">
    <property type="nucleotide sequence ID" value="NZ_BMYZ01000003.1"/>
</dbReference>
<organism evidence="2 3">
    <name type="scientific">Cellvibrio zantedeschiae</name>
    <dbReference type="NCBI Taxonomy" id="1237077"/>
    <lineage>
        <taxon>Bacteria</taxon>
        <taxon>Pseudomonadati</taxon>
        <taxon>Pseudomonadota</taxon>
        <taxon>Gammaproteobacteria</taxon>
        <taxon>Cellvibrionales</taxon>
        <taxon>Cellvibrionaceae</taxon>
        <taxon>Cellvibrio</taxon>
    </lineage>
</organism>
<dbReference type="Proteomes" id="UP000619761">
    <property type="component" value="Unassembled WGS sequence"/>
</dbReference>
<dbReference type="EMBL" id="BMYZ01000003">
    <property type="protein sequence ID" value="GGY83121.1"/>
    <property type="molecule type" value="Genomic_DNA"/>
</dbReference>
<dbReference type="PANTHER" id="PTHR36440:SF1">
    <property type="entry name" value="PUTATIVE (AFU_ORTHOLOGUE AFUA_8G07350)-RELATED"/>
    <property type="match status" value="1"/>
</dbReference>
<reference evidence="3" key="1">
    <citation type="journal article" date="2019" name="Int. J. Syst. Evol. Microbiol.">
        <title>The Global Catalogue of Microorganisms (GCM) 10K type strain sequencing project: providing services to taxonomists for standard genome sequencing and annotation.</title>
        <authorList>
            <consortium name="The Broad Institute Genomics Platform"/>
            <consortium name="The Broad Institute Genome Sequencing Center for Infectious Disease"/>
            <person name="Wu L."/>
            <person name="Ma J."/>
        </authorList>
    </citation>
    <scope>NUCLEOTIDE SEQUENCE [LARGE SCALE GENOMIC DNA]</scope>
    <source>
        <strain evidence="3">KCTC 32239</strain>
    </source>
</reference>
<comment type="caution">
    <text evidence="2">The sequence shown here is derived from an EMBL/GenBank/DDBJ whole genome shotgun (WGS) entry which is preliminary data.</text>
</comment>
<gene>
    <name evidence="2" type="ORF">GCM10011613_29980</name>
</gene>
<evidence type="ECO:0000313" key="2">
    <source>
        <dbReference type="EMBL" id="GGY83121.1"/>
    </source>
</evidence>
<sequence>MRKPIILLPGAGRAYDMGTMSAVFKADGDEANGAYSISEWWLEPYSKGPGAHSHPEDDIFYVLEGVMSFLVGDQWTDAPKGSFVLAPGGVTHDFENRTDVRAGALNISTPGNFEQHMPSIVEWFEKNPLGTTR</sequence>
<dbReference type="SUPFAM" id="SSF51182">
    <property type="entry name" value="RmlC-like cupins"/>
    <property type="match status" value="1"/>
</dbReference>
<dbReference type="InterPro" id="IPR014710">
    <property type="entry name" value="RmlC-like_jellyroll"/>
</dbReference>
<dbReference type="Gene3D" id="2.60.120.10">
    <property type="entry name" value="Jelly Rolls"/>
    <property type="match status" value="1"/>
</dbReference>
<dbReference type="InterPro" id="IPR011051">
    <property type="entry name" value="RmlC_Cupin_sf"/>
</dbReference>
<dbReference type="InterPro" id="IPR013096">
    <property type="entry name" value="Cupin_2"/>
</dbReference>
<feature type="domain" description="Cupin type-2" evidence="1">
    <location>
        <begin position="43"/>
        <end position="105"/>
    </location>
</feature>
<dbReference type="InterPro" id="IPR053146">
    <property type="entry name" value="QDO-like"/>
</dbReference>
<accession>A0ABQ3BAL3</accession>
<dbReference type="PANTHER" id="PTHR36440">
    <property type="entry name" value="PUTATIVE (AFU_ORTHOLOGUE AFUA_8G07350)-RELATED"/>
    <property type="match status" value="1"/>
</dbReference>
<dbReference type="Pfam" id="PF07883">
    <property type="entry name" value="Cupin_2"/>
    <property type="match status" value="1"/>
</dbReference>
<evidence type="ECO:0000259" key="1">
    <source>
        <dbReference type="Pfam" id="PF07883"/>
    </source>
</evidence>